<feature type="region of interest" description="Disordered" evidence="2">
    <location>
        <begin position="525"/>
        <end position="545"/>
    </location>
</feature>
<reference evidence="3" key="1">
    <citation type="submission" date="2021-06" db="EMBL/GenBank/DDBJ databases">
        <authorList>
            <person name="Kallberg Y."/>
            <person name="Tangrot J."/>
            <person name="Rosling A."/>
        </authorList>
    </citation>
    <scope>NUCLEOTIDE SEQUENCE</scope>
    <source>
        <strain evidence="3">FL966</strain>
    </source>
</reference>
<accession>A0A9N9KAC9</accession>
<dbReference type="Proteomes" id="UP000789759">
    <property type="component" value="Unassembled WGS sequence"/>
</dbReference>
<sequence>QQNLLLENNPLNMVEARCLPTLKYVSTLLNLIPQYFALEGANAGDFDDAIKVEIMKGKMAEKYAPVLAQNNFVNPPVNIDSPDIIRAWLNEKYQRETIETKNSAIQRLSQERFQSYDTPDTYEARICPLILGIANNDAYVLGTLKTHLSEDRELYSWMRNENIGAIDEFFTILKNMWLERSSLNEGQNFDQAQPKKKLLAKQDDSIISQPVFSSYDEMQKSFQAMMEKQKIESKAEIEKQKAEIEKLKAKFETKMTQQSKKSRPPVLPKDYEQMQEFYKGQAFPPPIPTKPERLHSSNQNARIDRIESKVDKIGQMTSQFGTMMLDNKKPVAKSNSTYRYFSPLIPSQSQYASPDSDNNENEEGRYSEEENKWHALSQLEKKTGTEFSQPETYDELLLKLSPAMRKMCQSHIVQEKESKSDEWFSSLQYLHCNINDLLITNSFLDSASEFGGVNDVTINILRWKANKPSDFAIKGNSKHISESLEWYTDMPISVKDKDGKIVHGVLDPSKNQFQMKLHGKTYTIPTFSKPPGVSEPEQRTSDMHN</sequence>
<organism evidence="3 4">
    <name type="scientific">Cetraspora pellucida</name>
    <dbReference type="NCBI Taxonomy" id="1433469"/>
    <lineage>
        <taxon>Eukaryota</taxon>
        <taxon>Fungi</taxon>
        <taxon>Fungi incertae sedis</taxon>
        <taxon>Mucoromycota</taxon>
        <taxon>Glomeromycotina</taxon>
        <taxon>Glomeromycetes</taxon>
        <taxon>Diversisporales</taxon>
        <taxon>Gigasporaceae</taxon>
        <taxon>Cetraspora</taxon>
    </lineage>
</organism>
<proteinExistence type="predicted"/>
<feature type="compositionally biased region" description="Basic and acidic residues" evidence="2">
    <location>
        <begin position="536"/>
        <end position="545"/>
    </location>
</feature>
<feature type="region of interest" description="Disordered" evidence="2">
    <location>
        <begin position="346"/>
        <end position="370"/>
    </location>
</feature>
<dbReference type="OrthoDB" id="2432658at2759"/>
<comment type="caution">
    <text evidence="3">The sequence shown here is derived from an EMBL/GenBank/DDBJ whole genome shotgun (WGS) entry which is preliminary data.</text>
</comment>
<evidence type="ECO:0000313" key="3">
    <source>
        <dbReference type="EMBL" id="CAG8817210.1"/>
    </source>
</evidence>
<feature type="non-terminal residue" evidence="3">
    <location>
        <position position="545"/>
    </location>
</feature>
<feature type="non-terminal residue" evidence="3">
    <location>
        <position position="1"/>
    </location>
</feature>
<evidence type="ECO:0000313" key="4">
    <source>
        <dbReference type="Proteomes" id="UP000789759"/>
    </source>
</evidence>
<evidence type="ECO:0000256" key="1">
    <source>
        <dbReference type="SAM" id="Coils"/>
    </source>
</evidence>
<protein>
    <submittedName>
        <fullName evidence="3">2412_t:CDS:1</fullName>
    </submittedName>
</protein>
<feature type="compositionally biased region" description="Polar residues" evidence="2">
    <location>
        <begin position="346"/>
        <end position="356"/>
    </location>
</feature>
<evidence type="ECO:0000256" key="2">
    <source>
        <dbReference type="SAM" id="MobiDB-lite"/>
    </source>
</evidence>
<name>A0A9N9KAC9_9GLOM</name>
<feature type="coiled-coil region" evidence="1">
    <location>
        <begin position="223"/>
        <end position="257"/>
    </location>
</feature>
<dbReference type="AlphaFoldDB" id="A0A9N9KAC9"/>
<dbReference type="EMBL" id="CAJVQA010045217">
    <property type="protein sequence ID" value="CAG8817210.1"/>
    <property type="molecule type" value="Genomic_DNA"/>
</dbReference>
<gene>
    <name evidence="3" type="ORF">CPELLU_LOCUS19320</name>
</gene>
<keyword evidence="4" id="KW-1185">Reference proteome</keyword>
<keyword evidence="1" id="KW-0175">Coiled coil</keyword>